<gene>
    <name evidence="2" type="ORF">SP60_03305</name>
</gene>
<dbReference type="EMBL" id="CP010552">
    <property type="protein sequence ID" value="ALE52335.1"/>
    <property type="molecule type" value="Genomic_DNA"/>
</dbReference>
<keyword evidence="1" id="KW-1133">Transmembrane helix</keyword>
<evidence type="ECO:0000313" key="2">
    <source>
        <dbReference type="EMBL" id="ALE52335.1"/>
    </source>
</evidence>
<dbReference type="PROSITE" id="PS00409">
    <property type="entry name" value="PROKAR_NTER_METHYL"/>
    <property type="match status" value="1"/>
</dbReference>
<keyword evidence="1" id="KW-0812">Transmembrane</keyword>
<dbReference type="NCBIfam" id="TIGR02532">
    <property type="entry name" value="IV_pilin_GFxxxE"/>
    <property type="match status" value="1"/>
</dbReference>
<dbReference type="Pfam" id="PF07963">
    <property type="entry name" value="N_methyl"/>
    <property type="match status" value="1"/>
</dbReference>
<dbReference type="Proteomes" id="UP000058020">
    <property type="component" value="Chromosome"/>
</dbReference>
<name>A0A0M3TU52_9GAMM</name>
<dbReference type="AlphaFoldDB" id="A0A0M3TU52"/>
<keyword evidence="3" id="KW-1185">Reference proteome</keyword>
<feature type="transmembrane region" description="Helical" evidence="1">
    <location>
        <begin position="7"/>
        <end position="31"/>
    </location>
</feature>
<dbReference type="RefSeq" id="WP_053951276.1">
    <property type="nucleotide sequence ID" value="NZ_CP010552.1"/>
</dbReference>
<sequence length="160" mass="16942">MRMNKKGFTLIELLIVVAIIGVLTAVGMPMYQGYIATAKVNTSKENHARARDFIAASFTKCATGPTTGIPLKTDDAGATTDVLCSESAADFASAFILHFKSDGWKNPHDGNQFCCSAAAPKLKSGPNTQITASGNILTIKTNVGKEDGTDDNKTNTVIKE</sequence>
<keyword evidence="1" id="KW-0472">Membrane</keyword>
<organism evidence="2 3">
    <name type="scientific">Candidatus Thioglobus autotrophicus</name>
    <dbReference type="NCBI Taxonomy" id="1705394"/>
    <lineage>
        <taxon>Bacteria</taxon>
        <taxon>Pseudomonadati</taxon>
        <taxon>Pseudomonadota</taxon>
        <taxon>Gammaproteobacteria</taxon>
        <taxon>Candidatus Pseudothioglobaceae</taxon>
        <taxon>Candidatus Thioglobus</taxon>
    </lineage>
</organism>
<evidence type="ECO:0000256" key="1">
    <source>
        <dbReference type="SAM" id="Phobius"/>
    </source>
</evidence>
<evidence type="ECO:0008006" key="4">
    <source>
        <dbReference type="Google" id="ProtNLM"/>
    </source>
</evidence>
<dbReference type="KEGG" id="tho:SP60_03305"/>
<dbReference type="STRING" id="1705394.SP60_03305"/>
<evidence type="ECO:0000313" key="3">
    <source>
        <dbReference type="Proteomes" id="UP000058020"/>
    </source>
</evidence>
<dbReference type="Gene3D" id="3.30.700.10">
    <property type="entry name" value="Glycoprotein, Type 4 Pilin"/>
    <property type="match status" value="1"/>
</dbReference>
<dbReference type="InterPro" id="IPR012902">
    <property type="entry name" value="N_methyl_site"/>
</dbReference>
<protein>
    <recommendedName>
        <fullName evidence="4">Fimbrial protein</fullName>
    </recommendedName>
</protein>
<accession>A0A0M3TU52</accession>
<reference evidence="2 3" key="1">
    <citation type="journal article" date="2015" name="Genome Announc.">
        <title>Genome Sequence of 'Candidatus Thioglobus autotrophica' Strain EF1, a Chemoautotroph from the SUP05 Clade of Marine Gammaproteobacteria.</title>
        <authorList>
            <person name="Shah V."/>
            <person name="Morris R.M."/>
        </authorList>
    </citation>
    <scope>NUCLEOTIDE SEQUENCE [LARGE SCALE GENOMIC DNA]</scope>
    <source>
        <strain evidence="2 3">EF1</strain>
    </source>
</reference>
<proteinExistence type="predicted"/>
<dbReference type="SUPFAM" id="SSF54523">
    <property type="entry name" value="Pili subunits"/>
    <property type="match status" value="1"/>
</dbReference>
<dbReference type="InterPro" id="IPR045584">
    <property type="entry name" value="Pilin-like"/>
</dbReference>